<dbReference type="Proteomes" id="UP000030765">
    <property type="component" value="Unassembled WGS sequence"/>
</dbReference>
<evidence type="ECO:0000313" key="2">
    <source>
        <dbReference type="EMBL" id="KFB47473.1"/>
    </source>
</evidence>
<dbReference type="EMBL" id="ATLV01022316">
    <property type="status" value="NOT_ANNOTATED_CDS"/>
    <property type="molecule type" value="Genomic_DNA"/>
</dbReference>
<name>A0A084WB79_ANOSI</name>
<reference evidence="3" key="2">
    <citation type="submission" date="2020-05" db="UniProtKB">
        <authorList>
            <consortium name="EnsemblMetazoa"/>
        </authorList>
    </citation>
    <scope>IDENTIFICATION</scope>
</reference>
<dbReference type="AlphaFoldDB" id="A0A084WB79"/>
<reference evidence="2 4" key="1">
    <citation type="journal article" date="2014" name="BMC Genomics">
        <title>Genome sequence of Anopheles sinensis provides insight into genetics basis of mosquito competence for malaria parasites.</title>
        <authorList>
            <person name="Zhou D."/>
            <person name="Zhang D."/>
            <person name="Ding G."/>
            <person name="Shi L."/>
            <person name="Hou Q."/>
            <person name="Ye Y."/>
            <person name="Xu Y."/>
            <person name="Zhou H."/>
            <person name="Xiong C."/>
            <person name="Li S."/>
            <person name="Yu J."/>
            <person name="Hong S."/>
            <person name="Yu X."/>
            <person name="Zou P."/>
            <person name="Chen C."/>
            <person name="Chang X."/>
            <person name="Wang W."/>
            <person name="Lv Y."/>
            <person name="Sun Y."/>
            <person name="Ma L."/>
            <person name="Shen B."/>
            <person name="Zhu C."/>
        </authorList>
    </citation>
    <scope>NUCLEOTIDE SEQUENCE [LARGE SCALE GENOMIC DNA]</scope>
</reference>
<proteinExistence type="predicted"/>
<dbReference type="EMBL" id="KE525331">
    <property type="protein sequence ID" value="KFB47473.1"/>
    <property type="molecule type" value="Genomic_DNA"/>
</dbReference>
<evidence type="ECO:0000313" key="4">
    <source>
        <dbReference type="Proteomes" id="UP000030765"/>
    </source>
</evidence>
<feature type="region of interest" description="Disordered" evidence="1">
    <location>
        <begin position="1"/>
        <end position="26"/>
    </location>
</feature>
<protein>
    <submittedName>
        <fullName evidence="2 3">Voltage-dependent T-type calcium channel subunit alpha-1H</fullName>
    </submittedName>
</protein>
<keyword evidence="4" id="KW-1185">Reference proteome</keyword>
<evidence type="ECO:0000256" key="1">
    <source>
        <dbReference type="SAM" id="MobiDB-lite"/>
    </source>
</evidence>
<feature type="compositionally biased region" description="Basic and acidic residues" evidence="1">
    <location>
        <begin position="15"/>
        <end position="26"/>
    </location>
</feature>
<gene>
    <name evidence="2" type="ORF">ZHAS_00015423</name>
</gene>
<organism evidence="2">
    <name type="scientific">Anopheles sinensis</name>
    <name type="common">Mosquito</name>
    <dbReference type="NCBI Taxonomy" id="74873"/>
    <lineage>
        <taxon>Eukaryota</taxon>
        <taxon>Metazoa</taxon>
        <taxon>Ecdysozoa</taxon>
        <taxon>Arthropoda</taxon>
        <taxon>Hexapoda</taxon>
        <taxon>Insecta</taxon>
        <taxon>Pterygota</taxon>
        <taxon>Neoptera</taxon>
        <taxon>Endopterygota</taxon>
        <taxon>Diptera</taxon>
        <taxon>Nematocera</taxon>
        <taxon>Culicoidea</taxon>
        <taxon>Culicidae</taxon>
        <taxon>Anophelinae</taxon>
        <taxon>Anopheles</taxon>
    </lineage>
</organism>
<dbReference type="VEuPathDB" id="VectorBase:ASIC015423"/>
<evidence type="ECO:0000313" key="3">
    <source>
        <dbReference type="EnsemblMetazoa" id="ASIC015423-PA"/>
    </source>
</evidence>
<sequence length="64" mass="7317">MGNEEQTKLKQSLDGGKEWEGGGMEKDTQQVVDVSLFHRRESHRVQLRPEIRRNVRLPIGEGSS</sequence>
<accession>A0A084WB79</accession>
<dbReference type="EnsemblMetazoa" id="ASIC015423-RA">
    <property type="protein sequence ID" value="ASIC015423-PA"/>
    <property type="gene ID" value="ASIC015423"/>
</dbReference>